<dbReference type="InterPro" id="IPR000998">
    <property type="entry name" value="MAM_dom"/>
</dbReference>
<evidence type="ECO:0000256" key="7">
    <source>
        <dbReference type="ARBA" id="ARBA00023157"/>
    </source>
</evidence>
<dbReference type="Pfam" id="PF22633">
    <property type="entry name" value="F5_F8_type_C_2"/>
    <property type="match status" value="1"/>
</dbReference>
<accession>A0ABD0JVV0</accession>
<evidence type="ECO:0000313" key="9">
    <source>
        <dbReference type="EMBL" id="KAK7478854.1"/>
    </source>
</evidence>
<dbReference type="GO" id="GO:0001868">
    <property type="term" value="P:regulation of complement activation, lectin pathway"/>
    <property type="evidence" value="ECO:0007669"/>
    <property type="project" value="UniProtKB-ARBA"/>
</dbReference>
<keyword evidence="7" id="KW-1015">Disulfide bond</keyword>
<organism evidence="9 10">
    <name type="scientific">Batillaria attramentaria</name>
    <dbReference type="NCBI Taxonomy" id="370345"/>
    <lineage>
        <taxon>Eukaryota</taxon>
        <taxon>Metazoa</taxon>
        <taxon>Spiralia</taxon>
        <taxon>Lophotrochozoa</taxon>
        <taxon>Mollusca</taxon>
        <taxon>Gastropoda</taxon>
        <taxon>Caenogastropoda</taxon>
        <taxon>Sorbeoconcha</taxon>
        <taxon>Cerithioidea</taxon>
        <taxon>Batillariidae</taxon>
        <taxon>Batillaria</taxon>
    </lineage>
</organism>
<evidence type="ECO:0000256" key="1">
    <source>
        <dbReference type="ARBA" id="ARBA00002219"/>
    </source>
</evidence>
<evidence type="ECO:0000259" key="8">
    <source>
        <dbReference type="PROSITE" id="PS50060"/>
    </source>
</evidence>
<keyword evidence="10" id="KW-1185">Reference proteome</keyword>
<dbReference type="InterPro" id="IPR008979">
    <property type="entry name" value="Galactose-bd-like_sf"/>
</dbReference>
<dbReference type="PANTHER" id="PTHR45713">
    <property type="entry name" value="FTP DOMAIN-CONTAINING PROTEIN"/>
    <property type="match status" value="1"/>
</dbReference>
<dbReference type="Proteomes" id="UP001519460">
    <property type="component" value="Unassembled WGS sequence"/>
</dbReference>
<keyword evidence="6" id="KW-0106">Calcium</keyword>
<evidence type="ECO:0000256" key="4">
    <source>
        <dbReference type="ARBA" id="ARBA00022723"/>
    </source>
</evidence>
<dbReference type="GO" id="GO:0046872">
    <property type="term" value="F:metal ion binding"/>
    <property type="evidence" value="ECO:0007669"/>
    <property type="project" value="UniProtKB-KW"/>
</dbReference>
<dbReference type="InterPro" id="IPR006585">
    <property type="entry name" value="FTP1"/>
</dbReference>
<gene>
    <name evidence="9" type="ORF">BaRGS_00029953</name>
</gene>
<comment type="subunit">
    <text evidence="3">Homotrimer.</text>
</comment>
<name>A0ABD0JVV0_9CAEN</name>
<dbReference type="GO" id="GO:0042806">
    <property type="term" value="F:fucose binding"/>
    <property type="evidence" value="ECO:0007669"/>
    <property type="project" value="UniProtKB-ARBA"/>
</dbReference>
<sequence>MDDPQSAGSTAQLCASYTGAMPDGATERILCTSPQRGRYFQVTLSSTETLTLCEVQVLSSYYEGERLVDFYVEVFAENPETAQDPGVLCYHYTDAVPGGATVTIHCPQTTNGRYVQIRKTGNTNLQLCEVQVLVLRTNDINCTFDADGICGYQQLTNDNYDWFRGIGRTASIATGPYRDHTTELVNVARDKPVTANNRLSSAYHEMNAVDGDNQKCFTSDETEAAPYLFVDLLRKYPVVGVVLTNRHDCCPTRLTNYVIEVFDDIPTASSATAETCATFAGSSSVLGEVLTVYCTQAVSGRYVKISKPAPSLQMCELEVLVMKPQ</sequence>
<keyword evidence="5" id="KW-0430">Lectin</keyword>
<dbReference type="InterPro" id="IPR051941">
    <property type="entry name" value="BG_Antigen-Binding_Lectin"/>
</dbReference>
<evidence type="ECO:0000256" key="3">
    <source>
        <dbReference type="ARBA" id="ARBA00011233"/>
    </source>
</evidence>
<dbReference type="PANTHER" id="PTHR45713:SF6">
    <property type="entry name" value="F5_8 TYPE C DOMAIN-CONTAINING PROTEIN"/>
    <property type="match status" value="1"/>
</dbReference>
<evidence type="ECO:0000256" key="5">
    <source>
        <dbReference type="ARBA" id="ARBA00022734"/>
    </source>
</evidence>
<dbReference type="GO" id="GO:0010185">
    <property type="term" value="P:regulation of cellular defense response"/>
    <property type="evidence" value="ECO:0007669"/>
    <property type="project" value="UniProtKB-ARBA"/>
</dbReference>
<proteinExistence type="inferred from homology"/>
<feature type="domain" description="MAM" evidence="8">
    <location>
        <begin position="140"/>
        <end position="181"/>
    </location>
</feature>
<evidence type="ECO:0000256" key="2">
    <source>
        <dbReference type="ARBA" id="ARBA00010147"/>
    </source>
</evidence>
<feature type="non-terminal residue" evidence="9">
    <location>
        <position position="325"/>
    </location>
</feature>
<comment type="caution">
    <text evidence="9">The sequence shown here is derived from an EMBL/GenBank/DDBJ whole genome shotgun (WGS) entry which is preliminary data.</text>
</comment>
<dbReference type="InterPro" id="IPR013320">
    <property type="entry name" value="ConA-like_dom_sf"/>
</dbReference>
<dbReference type="Gene3D" id="2.60.120.260">
    <property type="entry name" value="Galactose-binding domain-like"/>
    <property type="match status" value="3"/>
</dbReference>
<evidence type="ECO:0000313" key="10">
    <source>
        <dbReference type="Proteomes" id="UP001519460"/>
    </source>
</evidence>
<dbReference type="EMBL" id="JACVVK020000316">
    <property type="protein sequence ID" value="KAK7478854.1"/>
    <property type="molecule type" value="Genomic_DNA"/>
</dbReference>
<dbReference type="SUPFAM" id="SSF49899">
    <property type="entry name" value="Concanavalin A-like lectins/glucanases"/>
    <property type="match status" value="1"/>
</dbReference>
<protein>
    <recommendedName>
        <fullName evidence="8">MAM domain-containing protein</fullName>
    </recommendedName>
</protein>
<dbReference type="PROSITE" id="PS50060">
    <property type="entry name" value="MAM_2"/>
    <property type="match status" value="1"/>
</dbReference>
<keyword evidence="4" id="KW-0479">Metal-binding</keyword>
<dbReference type="SUPFAM" id="SSF49785">
    <property type="entry name" value="Galactose-binding domain-like"/>
    <property type="match status" value="3"/>
</dbReference>
<dbReference type="AlphaFoldDB" id="A0ABD0JVV0"/>
<evidence type="ECO:0000256" key="6">
    <source>
        <dbReference type="ARBA" id="ARBA00022837"/>
    </source>
</evidence>
<dbReference type="SMART" id="SM00607">
    <property type="entry name" value="FTP"/>
    <property type="match status" value="1"/>
</dbReference>
<reference evidence="9 10" key="1">
    <citation type="journal article" date="2023" name="Sci. Data">
        <title>Genome assembly of the Korean intertidal mud-creeper Batillaria attramentaria.</title>
        <authorList>
            <person name="Patra A.K."/>
            <person name="Ho P.T."/>
            <person name="Jun S."/>
            <person name="Lee S.J."/>
            <person name="Kim Y."/>
            <person name="Won Y.J."/>
        </authorList>
    </citation>
    <scope>NUCLEOTIDE SEQUENCE [LARGE SCALE GENOMIC DNA]</scope>
    <source>
        <strain evidence="9">Wonlab-2016</strain>
    </source>
</reference>
<comment type="similarity">
    <text evidence="2">Belongs to the fucolectin family.</text>
</comment>
<comment type="function">
    <text evidence="1">Acts as a defensive agent. Recognizes blood group fucosylated oligosaccharides including A, B, H and Lewis B-type antigens. Does not recognize Lewis A antigen and has low affinity for monovalent haptens.</text>
</comment>